<keyword evidence="2" id="KW-1185">Reference proteome</keyword>
<sequence length="122" mass="13316">MQLLIKSKEIVGERLPYHNQSDPSVIGDLYQNVKPVRPPTSEVSALTDPVWSICELCWDIQSEKRSSIPTTISSLRCLLLAKAIDKEDVFSKTSNAGAQQPALGLQPCSGSHRDGGAILTRL</sequence>
<organism evidence="1 2">
    <name type="scientific">Sphaerobolus stellatus (strain SS14)</name>
    <dbReference type="NCBI Taxonomy" id="990650"/>
    <lineage>
        <taxon>Eukaryota</taxon>
        <taxon>Fungi</taxon>
        <taxon>Dikarya</taxon>
        <taxon>Basidiomycota</taxon>
        <taxon>Agaricomycotina</taxon>
        <taxon>Agaricomycetes</taxon>
        <taxon>Phallomycetidae</taxon>
        <taxon>Geastrales</taxon>
        <taxon>Sphaerobolaceae</taxon>
        <taxon>Sphaerobolus</taxon>
    </lineage>
</organism>
<dbReference type="AlphaFoldDB" id="A0A0C9UM61"/>
<evidence type="ECO:0000313" key="1">
    <source>
        <dbReference type="EMBL" id="KIJ26365.1"/>
    </source>
</evidence>
<dbReference type="HOGENOM" id="CLU_2028222_0_0_1"/>
<proteinExistence type="predicted"/>
<reference evidence="1 2" key="1">
    <citation type="submission" date="2014-06" db="EMBL/GenBank/DDBJ databases">
        <title>Evolutionary Origins and Diversification of the Mycorrhizal Mutualists.</title>
        <authorList>
            <consortium name="DOE Joint Genome Institute"/>
            <consortium name="Mycorrhizal Genomics Consortium"/>
            <person name="Kohler A."/>
            <person name="Kuo A."/>
            <person name="Nagy L.G."/>
            <person name="Floudas D."/>
            <person name="Copeland A."/>
            <person name="Barry K.W."/>
            <person name="Cichocki N."/>
            <person name="Veneault-Fourrey C."/>
            <person name="LaButti K."/>
            <person name="Lindquist E.A."/>
            <person name="Lipzen A."/>
            <person name="Lundell T."/>
            <person name="Morin E."/>
            <person name="Murat C."/>
            <person name="Riley R."/>
            <person name="Ohm R."/>
            <person name="Sun H."/>
            <person name="Tunlid A."/>
            <person name="Henrissat B."/>
            <person name="Grigoriev I.V."/>
            <person name="Hibbett D.S."/>
            <person name="Martin F."/>
        </authorList>
    </citation>
    <scope>NUCLEOTIDE SEQUENCE [LARGE SCALE GENOMIC DNA]</scope>
    <source>
        <strain evidence="1 2">SS14</strain>
    </source>
</reference>
<evidence type="ECO:0000313" key="2">
    <source>
        <dbReference type="Proteomes" id="UP000054279"/>
    </source>
</evidence>
<dbReference type="Proteomes" id="UP000054279">
    <property type="component" value="Unassembled WGS sequence"/>
</dbReference>
<accession>A0A0C9UM61</accession>
<dbReference type="EMBL" id="KN837372">
    <property type="protein sequence ID" value="KIJ26365.1"/>
    <property type="molecule type" value="Genomic_DNA"/>
</dbReference>
<protein>
    <submittedName>
        <fullName evidence="1">Uncharacterized protein</fullName>
    </submittedName>
</protein>
<name>A0A0C9UM61_SPHS4</name>
<gene>
    <name evidence="1" type="ORF">M422DRAFT_55565</name>
</gene>